<gene>
    <name evidence="2" type="ORF">E2562_033376</name>
</gene>
<feature type="compositionally biased region" description="Polar residues" evidence="1">
    <location>
        <begin position="11"/>
        <end position="22"/>
    </location>
</feature>
<name>A0A6G1C0K1_9ORYZ</name>
<dbReference type="AlphaFoldDB" id="A0A6G1C0K1"/>
<organism evidence="2 3">
    <name type="scientific">Oryza meyeriana var. granulata</name>
    <dbReference type="NCBI Taxonomy" id="110450"/>
    <lineage>
        <taxon>Eukaryota</taxon>
        <taxon>Viridiplantae</taxon>
        <taxon>Streptophyta</taxon>
        <taxon>Embryophyta</taxon>
        <taxon>Tracheophyta</taxon>
        <taxon>Spermatophyta</taxon>
        <taxon>Magnoliopsida</taxon>
        <taxon>Liliopsida</taxon>
        <taxon>Poales</taxon>
        <taxon>Poaceae</taxon>
        <taxon>BOP clade</taxon>
        <taxon>Oryzoideae</taxon>
        <taxon>Oryzeae</taxon>
        <taxon>Oryzinae</taxon>
        <taxon>Oryza</taxon>
        <taxon>Oryza meyeriana</taxon>
    </lineage>
</organism>
<reference evidence="2 3" key="1">
    <citation type="submission" date="2019-11" db="EMBL/GenBank/DDBJ databases">
        <title>Whole genome sequence of Oryza granulata.</title>
        <authorList>
            <person name="Li W."/>
        </authorList>
    </citation>
    <scope>NUCLEOTIDE SEQUENCE [LARGE SCALE GENOMIC DNA]</scope>
    <source>
        <strain evidence="3">cv. Menghai</strain>
        <tissue evidence="2">Leaf</tissue>
    </source>
</reference>
<feature type="compositionally biased region" description="Pro residues" evidence="1">
    <location>
        <begin position="50"/>
        <end position="73"/>
    </location>
</feature>
<proteinExistence type="predicted"/>
<dbReference type="Proteomes" id="UP000479710">
    <property type="component" value="Unassembled WGS sequence"/>
</dbReference>
<evidence type="ECO:0000313" key="2">
    <source>
        <dbReference type="EMBL" id="KAF0893958.1"/>
    </source>
</evidence>
<feature type="region of interest" description="Disordered" evidence="1">
    <location>
        <begin position="1"/>
        <end position="79"/>
    </location>
</feature>
<comment type="caution">
    <text evidence="2">The sequence shown here is derived from an EMBL/GenBank/DDBJ whole genome shotgun (WGS) entry which is preliminary data.</text>
</comment>
<keyword evidence="3" id="KW-1185">Reference proteome</keyword>
<evidence type="ECO:0000256" key="1">
    <source>
        <dbReference type="SAM" id="MobiDB-lite"/>
    </source>
</evidence>
<accession>A0A6G1C0K1</accession>
<sequence length="131" mass="13624">MQLDGNEQGDVLQSTPESSSITMHLPSFLSGKAANPRPYRPHQPQSRPTTAPPSQPVSLSPPSPLGSSPPPPLWAALSGSRKGSKIDLTRWGTSGSGQGSTACVSFAISWRSSLSSFANTCKGAHRLLSAG</sequence>
<dbReference type="EMBL" id="SPHZ02000011">
    <property type="protein sequence ID" value="KAF0893958.1"/>
    <property type="molecule type" value="Genomic_DNA"/>
</dbReference>
<evidence type="ECO:0000313" key="3">
    <source>
        <dbReference type="Proteomes" id="UP000479710"/>
    </source>
</evidence>
<protein>
    <submittedName>
        <fullName evidence="2">Uncharacterized protein</fullName>
    </submittedName>
</protein>